<gene>
    <name evidence="1" type="ORF">K488DRAFT_79189</name>
</gene>
<reference evidence="1" key="2">
    <citation type="journal article" date="2022" name="New Phytol.">
        <title>Evolutionary transition to the ectomycorrhizal habit in the genomes of a hyperdiverse lineage of mushroom-forming fungi.</title>
        <authorList>
            <person name="Looney B."/>
            <person name="Miyauchi S."/>
            <person name="Morin E."/>
            <person name="Drula E."/>
            <person name="Courty P.E."/>
            <person name="Kohler A."/>
            <person name="Kuo A."/>
            <person name="LaButti K."/>
            <person name="Pangilinan J."/>
            <person name="Lipzen A."/>
            <person name="Riley R."/>
            <person name="Andreopoulos W."/>
            <person name="He G."/>
            <person name="Johnson J."/>
            <person name="Nolan M."/>
            <person name="Tritt A."/>
            <person name="Barry K.W."/>
            <person name="Grigoriev I.V."/>
            <person name="Nagy L.G."/>
            <person name="Hibbett D."/>
            <person name="Henrissat B."/>
            <person name="Matheny P.B."/>
            <person name="Labbe J."/>
            <person name="Martin F.M."/>
        </authorList>
    </citation>
    <scope>NUCLEOTIDE SEQUENCE</scope>
    <source>
        <strain evidence="1">EC-137</strain>
    </source>
</reference>
<protein>
    <submittedName>
        <fullName evidence="1">Laccase 6</fullName>
    </submittedName>
</protein>
<evidence type="ECO:0000313" key="1">
    <source>
        <dbReference type="EMBL" id="KAI0031190.1"/>
    </source>
</evidence>
<comment type="caution">
    <text evidence="1">The sequence shown here is derived from an EMBL/GenBank/DDBJ whole genome shotgun (WGS) entry which is preliminary data.</text>
</comment>
<keyword evidence="2" id="KW-1185">Reference proteome</keyword>
<organism evidence="1 2">
    <name type="scientific">Vararia minispora EC-137</name>
    <dbReference type="NCBI Taxonomy" id="1314806"/>
    <lineage>
        <taxon>Eukaryota</taxon>
        <taxon>Fungi</taxon>
        <taxon>Dikarya</taxon>
        <taxon>Basidiomycota</taxon>
        <taxon>Agaricomycotina</taxon>
        <taxon>Agaricomycetes</taxon>
        <taxon>Russulales</taxon>
        <taxon>Lachnocladiaceae</taxon>
        <taxon>Vararia</taxon>
    </lineage>
</organism>
<accession>A0ACB8QHU2</accession>
<dbReference type="Proteomes" id="UP000814128">
    <property type="component" value="Unassembled WGS sequence"/>
</dbReference>
<dbReference type="EMBL" id="MU273589">
    <property type="protein sequence ID" value="KAI0031190.1"/>
    <property type="molecule type" value="Genomic_DNA"/>
</dbReference>
<sequence length="523" mass="57088">MALLLARILAVLVISSVAFGALNQQELTIGNTVIAPDGFERSAITVNGIFPAPVVKAQKGDVLAINTINALADPTMRRSFSIHWHGLFQSRTSGMDGPAFVNQCPISPNSSFLYTFPLDTQTGNYWYHSHLSTQYCDGLRGALVIYDPNDPLADLYDVDDDSTIITLADWYHDMAPDAQKVFFKSGVVPIPDSGLINGAGRYVGGPEVPFAVVSVQQGLRYRLRIFSISCRPFFTFSVDNHNITVIELDGTEHDPVTVQNVDVYAAQRVSVILNANQPVNNYWIRAPPTGGAPGPTGNPLFNPNFTLAILRYAGAPEIEPTTNNTPGVKLDDANMHPIASVGPGMLGDGPADFAITLNIAQPNPPFFDINGVSYISPTVPVLLQILSGARKVTDFYPSENVFVLPPNKVIEVSIPGTGAHPFHLHGHAFDIIRAPNHNDTNFVNPPRRDVVPIIGGNMTFRFFSGNPGAWFLHCHIDWHLEAGLAIVFAESPELNLIGNQTQIVQEDWDKLCPEYDALQPEFQ</sequence>
<name>A0ACB8QHU2_9AGAM</name>
<reference evidence="1" key="1">
    <citation type="submission" date="2021-02" db="EMBL/GenBank/DDBJ databases">
        <authorList>
            <consortium name="DOE Joint Genome Institute"/>
            <person name="Ahrendt S."/>
            <person name="Looney B.P."/>
            <person name="Miyauchi S."/>
            <person name="Morin E."/>
            <person name="Drula E."/>
            <person name="Courty P.E."/>
            <person name="Chicoki N."/>
            <person name="Fauchery L."/>
            <person name="Kohler A."/>
            <person name="Kuo A."/>
            <person name="Labutti K."/>
            <person name="Pangilinan J."/>
            <person name="Lipzen A."/>
            <person name="Riley R."/>
            <person name="Andreopoulos W."/>
            <person name="He G."/>
            <person name="Johnson J."/>
            <person name="Barry K.W."/>
            <person name="Grigoriev I.V."/>
            <person name="Nagy L."/>
            <person name="Hibbett D."/>
            <person name="Henrissat B."/>
            <person name="Matheny P.B."/>
            <person name="Labbe J."/>
            <person name="Martin F."/>
        </authorList>
    </citation>
    <scope>NUCLEOTIDE SEQUENCE</scope>
    <source>
        <strain evidence="1">EC-137</strain>
    </source>
</reference>
<proteinExistence type="predicted"/>
<evidence type="ECO:0000313" key="2">
    <source>
        <dbReference type="Proteomes" id="UP000814128"/>
    </source>
</evidence>